<comment type="caution">
    <text evidence="9">The sequence shown here is derived from an EMBL/GenBank/DDBJ whole genome shotgun (WGS) entry which is preliminary data.</text>
</comment>
<keyword evidence="3" id="KW-0813">Transport</keyword>
<dbReference type="SUPFAM" id="SSF161111">
    <property type="entry name" value="Cation efflux protein transmembrane domain-like"/>
    <property type="match status" value="1"/>
</dbReference>
<keyword evidence="4 7" id="KW-1133">Transmembrane helix</keyword>
<organism evidence="9 10">
    <name type="scientific">Chrysophaeum taylorii</name>
    <dbReference type="NCBI Taxonomy" id="2483200"/>
    <lineage>
        <taxon>Eukaryota</taxon>
        <taxon>Sar</taxon>
        <taxon>Stramenopiles</taxon>
        <taxon>Ochrophyta</taxon>
        <taxon>Pelagophyceae</taxon>
        <taxon>Pelagomonadales</taxon>
        <taxon>Pelagomonadaceae</taxon>
        <taxon>Chrysophaeum</taxon>
    </lineage>
</organism>
<dbReference type="GO" id="GO:0005385">
    <property type="term" value="F:zinc ion transmembrane transporter activity"/>
    <property type="evidence" value="ECO:0007669"/>
    <property type="project" value="TreeGrafter"/>
</dbReference>
<evidence type="ECO:0000256" key="3">
    <source>
        <dbReference type="ARBA" id="ARBA00022906"/>
    </source>
</evidence>
<dbReference type="AlphaFoldDB" id="A0AAD7XF12"/>
<feature type="transmembrane region" description="Helical" evidence="7">
    <location>
        <begin position="12"/>
        <end position="33"/>
    </location>
</feature>
<gene>
    <name evidence="9" type="ORF">CTAYLR_010661</name>
</gene>
<name>A0AAD7XF12_9STRA</name>
<keyword evidence="3" id="KW-0864">Zinc transport</keyword>
<feature type="transmembrane region" description="Helical" evidence="7">
    <location>
        <begin position="45"/>
        <end position="67"/>
    </location>
</feature>
<dbReference type="PANTHER" id="PTHR11562:SF17">
    <property type="entry name" value="RE54080P-RELATED"/>
    <property type="match status" value="1"/>
</dbReference>
<keyword evidence="3" id="KW-0862">Zinc</keyword>
<dbReference type="PANTHER" id="PTHR11562">
    <property type="entry name" value="CATION EFFLUX PROTEIN/ ZINC TRANSPORTER"/>
    <property type="match status" value="1"/>
</dbReference>
<evidence type="ECO:0000256" key="7">
    <source>
        <dbReference type="SAM" id="Phobius"/>
    </source>
</evidence>
<feature type="transmembrane region" description="Helical" evidence="7">
    <location>
        <begin position="168"/>
        <end position="190"/>
    </location>
</feature>
<evidence type="ECO:0000256" key="4">
    <source>
        <dbReference type="ARBA" id="ARBA00022989"/>
    </source>
</evidence>
<dbReference type="Proteomes" id="UP001230188">
    <property type="component" value="Unassembled WGS sequence"/>
</dbReference>
<keyword evidence="10" id="KW-1185">Reference proteome</keyword>
<evidence type="ECO:0000313" key="10">
    <source>
        <dbReference type="Proteomes" id="UP001230188"/>
    </source>
</evidence>
<protein>
    <recommendedName>
        <fullName evidence="8">Cation efflux protein transmembrane domain-containing protein</fullName>
    </recommendedName>
</protein>
<comment type="subcellular location">
    <subcellularLocation>
        <location evidence="1">Membrane</location>
        <topology evidence="1">Multi-pass membrane protein</topology>
    </subcellularLocation>
</comment>
<accession>A0AAD7XF12</accession>
<evidence type="ECO:0000256" key="2">
    <source>
        <dbReference type="ARBA" id="ARBA00022692"/>
    </source>
</evidence>
<dbReference type="EMBL" id="JAQMWT010000631">
    <property type="protein sequence ID" value="KAJ8598857.1"/>
    <property type="molecule type" value="Genomic_DNA"/>
</dbReference>
<dbReference type="InterPro" id="IPR058533">
    <property type="entry name" value="Cation_efflux_TM"/>
</dbReference>
<reference evidence="9" key="1">
    <citation type="submission" date="2023-01" db="EMBL/GenBank/DDBJ databases">
        <title>Metagenome sequencing of chrysophaentin producing Chrysophaeum taylorii.</title>
        <authorList>
            <person name="Davison J."/>
            <person name="Bewley C."/>
        </authorList>
    </citation>
    <scope>NUCLEOTIDE SEQUENCE</scope>
    <source>
        <strain evidence="9">NIES-1699</strain>
    </source>
</reference>
<dbReference type="InterPro" id="IPR027469">
    <property type="entry name" value="Cation_efflux_TMD_sf"/>
</dbReference>
<dbReference type="GO" id="GO:0005886">
    <property type="term" value="C:plasma membrane"/>
    <property type="evidence" value="ECO:0007669"/>
    <property type="project" value="TreeGrafter"/>
</dbReference>
<keyword evidence="3" id="KW-0406">Ion transport</keyword>
<feature type="domain" description="Cation efflux protein transmembrane" evidence="8">
    <location>
        <begin position="1"/>
        <end position="187"/>
    </location>
</feature>
<keyword evidence="5 7" id="KW-0472">Membrane</keyword>
<evidence type="ECO:0000256" key="1">
    <source>
        <dbReference type="ARBA" id="ARBA00004141"/>
    </source>
</evidence>
<proteinExistence type="predicted"/>
<dbReference type="Gene3D" id="1.20.1510.10">
    <property type="entry name" value="Cation efflux protein transmembrane domain"/>
    <property type="match status" value="1"/>
</dbReference>
<feature type="transmembrane region" description="Helical" evidence="7">
    <location>
        <begin position="87"/>
        <end position="107"/>
    </location>
</feature>
<evidence type="ECO:0000313" key="9">
    <source>
        <dbReference type="EMBL" id="KAJ8598857.1"/>
    </source>
</evidence>
<dbReference type="Pfam" id="PF01545">
    <property type="entry name" value="Cation_efflux"/>
    <property type="match status" value="1"/>
</dbReference>
<keyword evidence="2 7" id="KW-0812">Transmembrane</keyword>
<feature type="region of interest" description="Disordered" evidence="6">
    <location>
        <begin position="204"/>
        <end position="227"/>
    </location>
</feature>
<sequence length="227" mass="23994">MELLYAFISNSLALLGDASAMLVDACTYLGNFIAIRQAKKDGSSWLTTAGPCLSAIALTGVMIYVLYDAIDELLSSGGGGVKLRIVLIFGLSNLLLDVVNLVLFFAFPEAFKAILTFTDPEVLEKEGGLNVRSALTHVLADTYRSIAVVASASISMIDKNISSSKSDAVAAMAVELPILVMCIQMLMAVANRVFADESKPTAFLDEPHTPGGVRTEKPAESDAAAVV</sequence>
<dbReference type="InterPro" id="IPR050681">
    <property type="entry name" value="CDF/SLC30A"/>
</dbReference>
<evidence type="ECO:0000256" key="6">
    <source>
        <dbReference type="SAM" id="MobiDB-lite"/>
    </source>
</evidence>
<evidence type="ECO:0000256" key="5">
    <source>
        <dbReference type="ARBA" id="ARBA00023136"/>
    </source>
</evidence>
<evidence type="ECO:0000259" key="8">
    <source>
        <dbReference type="Pfam" id="PF01545"/>
    </source>
</evidence>